<evidence type="ECO:0000313" key="2">
    <source>
        <dbReference type="EMBL" id="GGY35238.1"/>
    </source>
</evidence>
<feature type="transmembrane region" description="Helical" evidence="1">
    <location>
        <begin position="122"/>
        <end position="140"/>
    </location>
</feature>
<feature type="transmembrane region" description="Helical" evidence="1">
    <location>
        <begin position="368"/>
        <end position="386"/>
    </location>
</feature>
<reference evidence="2" key="1">
    <citation type="journal article" date="2014" name="Int. J. Syst. Evol. Microbiol.">
        <title>Complete genome sequence of Corynebacterium casei LMG S-19264T (=DSM 44701T), isolated from a smear-ripened cheese.</title>
        <authorList>
            <consortium name="US DOE Joint Genome Institute (JGI-PGF)"/>
            <person name="Walter F."/>
            <person name="Albersmeier A."/>
            <person name="Kalinowski J."/>
            <person name="Ruckert C."/>
        </authorList>
    </citation>
    <scope>NUCLEOTIDE SEQUENCE</scope>
    <source>
        <strain evidence="2">KCTC 12343</strain>
    </source>
</reference>
<reference evidence="2" key="2">
    <citation type="submission" date="2022-12" db="EMBL/GenBank/DDBJ databases">
        <authorList>
            <person name="Sun Q."/>
            <person name="Kim S."/>
        </authorList>
    </citation>
    <scope>NUCLEOTIDE SEQUENCE</scope>
    <source>
        <strain evidence="2">KCTC 12343</strain>
    </source>
</reference>
<gene>
    <name evidence="2" type="ORF">GCM10007387_16520</name>
</gene>
<name>A0AA87XUP1_9BURK</name>
<feature type="transmembrane region" description="Helical" evidence="1">
    <location>
        <begin position="210"/>
        <end position="230"/>
    </location>
</feature>
<feature type="transmembrane region" description="Helical" evidence="1">
    <location>
        <begin position="178"/>
        <end position="204"/>
    </location>
</feature>
<sequence length="431" mass="45466">MARARWPATGKAAQSAPTITHKEHIVALLTIEEPDAPAAAGWTRRPLWALGFRPFYLLAAGFAALAIPAWLAAYHGLLPRAGALTLLWHLHEMVFGMAVAVVIGFLYTAGRNWTNLWTPRHGALALLAALWVAGRLAMLVDAGDTARTWAALVDSLFLPVATLPLWRVLRRAANRRNYFMVLLLVLLAVANLCWHAAVLGLASWSPMLPLQAALFIIVLMEAVIGVRVLPMFTRNGAPGSTPAVRPWLDRAGLACTVAASVGWVAGLAALAPGAMAALAGAAGVLTLVRLAGWQPQRTLRVPLLWVLHLSYAWIGAGFLLLGAAALGLAGTSAAFHALAVGSMGGLVIGMMCRTSLGHTGRPLKAGSAEVVMFAAIQLAALARVTGSLDLAAAWREPALVVAGMAWTVAFGLFVLAYRPRLCAARLDGKEG</sequence>
<accession>A0AA87XUP1</accession>
<feature type="transmembrane region" description="Helical" evidence="1">
    <location>
        <begin position="146"/>
        <end position="166"/>
    </location>
</feature>
<feature type="transmembrane region" description="Helical" evidence="1">
    <location>
        <begin position="303"/>
        <end position="328"/>
    </location>
</feature>
<dbReference type="Proteomes" id="UP000628442">
    <property type="component" value="Unassembled WGS sequence"/>
</dbReference>
<keyword evidence="1" id="KW-0472">Membrane</keyword>
<proteinExistence type="predicted"/>
<dbReference type="AlphaFoldDB" id="A0AA87XUP1"/>
<evidence type="ECO:0000313" key="3">
    <source>
        <dbReference type="Proteomes" id="UP000628442"/>
    </source>
</evidence>
<feature type="transmembrane region" description="Helical" evidence="1">
    <location>
        <begin position="334"/>
        <end position="356"/>
    </location>
</feature>
<dbReference type="InterPro" id="IPR010266">
    <property type="entry name" value="NnrS"/>
</dbReference>
<dbReference type="EMBL" id="BMWV01000003">
    <property type="protein sequence ID" value="GGY35238.1"/>
    <property type="molecule type" value="Genomic_DNA"/>
</dbReference>
<comment type="caution">
    <text evidence="2">The sequence shown here is derived from an EMBL/GenBank/DDBJ whole genome shotgun (WGS) entry which is preliminary data.</text>
</comment>
<feature type="transmembrane region" description="Helical" evidence="1">
    <location>
        <begin position="93"/>
        <end position="110"/>
    </location>
</feature>
<organism evidence="2 3">
    <name type="scientific">Pseudoduganella albidiflava</name>
    <dbReference type="NCBI Taxonomy" id="321983"/>
    <lineage>
        <taxon>Bacteria</taxon>
        <taxon>Pseudomonadati</taxon>
        <taxon>Pseudomonadota</taxon>
        <taxon>Betaproteobacteria</taxon>
        <taxon>Burkholderiales</taxon>
        <taxon>Oxalobacteraceae</taxon>
        <taxon>Telluria group</taxon>
        <taxon>Pseudoduganella</taxon>
    </lineage>
</organism>
<feature type="transmembrane region" description="Helical" evidence="1">
    <location>
        <begin position="274"/>
        <end position="291"/>
    </location>
</feature>
<evidence type="ECO:0008006" key="4">
    <source>
        <dbReference type="Google" id="ProtNLM"/>
    </source>
</evidence>
<keyword evidence="1" id="KW-0812">Transmembrane</keyword>
<dbReference type="Pfam" id="PF05940">
    <property type="entry name" value="NnrS"/>
    <property type="match status" value="1"/>
</dbReference>
<feature type="transmembrane region" description="Helical" evidence="1">
    <location>
        <begin position="54"/>
        <end position="73"/>
    </location>
</feature>
<feature type="transmembrane region" description="Helical" evidence="1">
    <location>
        <begin position="251"/>
        <end position="268"/>
    </location>
</feature>
<evidence type="ECO:0000256" key="1">
    <source>
        <dbReference type="SAM" id="Phobius"/>
    </source>
</evidence>
<keyword evidence="1" id="KW-1133">Transmembrane helix</keyword>
<feature type="transmembrane region" description="Helical" evidence="1">
    <location>
        <begin position="398"/>
        <end position="417"/>
    </location>
</feature>
<protein>
    <recommendedName>
        <fullName evidence="4">NnrS family protein</fullName>
    </recommendedName>
</protein>